<dbReference type="Pfam" id="PF17102">
    <property type="entry name" value="Stealth_CR3"/>
    <property type="match status" value="1"/>
</dbReference>
<evidence type="ECO:0000256" key="1">
    <source>
        <dbReference type="ARBA" id="ARBA00007583"/>
    </source>
</evidence>
<dbReference type="RefSeq" id="WP_203936170.1">
    <property type="nucleotide sequence ID" value="NZ_BAAAGJ010000024.1"/>
</dbReference>
<dbReference type="Proteomes" id="UP000652013">
    <property type="component" value="Unassembled WGS sequence"/>
</dbReference>
<dbReference type="Pfam" id="PF11380">
    <property type="entry name" value="Stealth_CR2"/>
    <property type="match status" value="1"/>
</dbReference>
<dbReference type="GO" id="GO:0000271">
    <property type="term" value="P:polysaccharide biosynthetic process"/>
    <property type="evidence" value="ECO:0007669"/>
    <property type="project" value="UniProtKB-KW"/>
</dbReference>
<dbReference type="Gene3D" id="3.40.50.2000">
    <property type="entry name" value="Glycogen Phosphorylase B"/>
    <property type="match status" value="2"/>
</dbReference>
<evidence type="ECO:0000256" key="4">
    <source>
        <dbReference type="ARBA" id="ARBA00023169"/>
    </source>
</evidence>
<name>A0A8J4DFR2_9ACTN</name>
<gene>
    <name evidence="11" type="ORF">Sya03_02040</name>
</gene>
<dbReference type="PANTHER" id="PTHR24045">
    <property type="match status" value="1"/>
</dbReference>
<keyword evidence="2" id="KW-0328">Glycosyltransferase</keyword>
<dbReference type="InterPro" id="IPR047141">
    <property type="entry name" value="Stealth"/>
</dbReference>
<dbReference type="Pfam" id="PF13439">
    <property type="entry name" value="Glyco_transf_4"/>
    <property type="match status" value="1"/>
</dbReference>
<feature type="domain" description="Stealth protein CR1 conserved region 1" evidence="8">
    <location>
        <begin position="622"/>
        <end position="647"/>
    </location>
</feature>
<dbReference type="InterPro" id="IPR031356">
    <property type="entry name" value="Stealth_CR4"/>
</dbReference>
<feature type="domain" description="Stealth protein CR3 conserved region 3" evidence="9">
    <location>
        <begin position="812"/>
        <end position="857"/>
    </location>
</feature>
<dbReference type="InterPro" id="IPR001296">
    <property type="entry name" value="Glyco_trans_1"/>
</dbReference>
<dbReference type="InterPro" id="IPR031357">
    <property type="entry name" value="Stealth_CR3"/>
</dbReference>
<feature type="domain" description="Glycosyl transferase family 1" evidence="5">
    <location>
        <begin position="207"/>
        <end position="359"/>
    </location>
</feature>
<comment type="similarity">
    <text evidence="1">Belongs to the stealth family.</text>
</comment>
<organism evidence="11 12">
    <name type="scientific">Spirilliplanes yamanashiensis</name>
    <dbReference type="NCBI Taxonomy" id="42233"/>
    <lineage>
        <taxon>Bacteria</taxon>
        <taxon>Bacillati</taxon>
        <taxon>Actinomycetota</taxon>
        <taxon>Actinomycetes</taxon>
        <taxon>Micromonosporales</taxon>
        <taxon>Micromonosporaceae</taxon>
        <taxon>Spirilliplanes</taxon>
    </lineage>
</organism>
<dbReference type="GO" id="GO:0016772">
    <property type="term" value="F:transferase activity, transferring phosphorus-containing groups"/>
    <property type="evidence" value="ECO:0007669"/>
    <property type="project" value="InterPro"/>
</dbReference>
<evidence type="ECO:0000259" key="7">
    <source>
        <dbReference type="Pfam" id="PF13439"/>
    </source>
</evidence>
<protein>
    <submittedName>
        <fullName evidence="11">Exopolysaccharide phosphotransferase</fullName>
    </submittedName>
</protein>
<dbReference type="Pfam" id="PF00534">
    <property type="entry name" value="Glycos_transf_1"/>
    <property type="match status" value="1"/>
</dbReference>
<comment type="caution">
    <text evidence="11">The sequence shown here is derived from an EMBL/GenBank/DDBJ whole genome shotgun (WGS) entry which is preliminary data.</text>
</comment>
<dbReference type="AlphaFoldDB" id="A0A8J4DFR2"/>
<dbReference type="InterPro" id="IPR021520">
    <property type="entry name" value="Stealth_CR2"/>
</dbReference>
<evidence type="ECO:0000256" key="3">
    <source>
        <dbReference type="ARBA" id="ARBA00022679"/>
    </source>
</evidence>
<feature type="domain" description="Stealth protein CR2 conserved region 2" evidence="6">
    <location>
        <begin position="661"/>
        <end position="766"/>
    </location>
</feature>
<evidence type="ECO:0000259" key="5">
    <source>
        <dbReference type="Pfam" id="PF00534"/>
    </source>
</evidence>
<dbReference type="PANTHER" id="PTHR24045:SF0">
    <property type="entry name" value="N-ACETYLGLUCOSAMINE-1-PHOSPHOTRANSFERASE SUBUNITS ALPHA_BETA"/>
    <property type="match status" value="1"/>
</dbReference>
<dbReference type="Pfam" id="PF17101">
    <property type="entry name" value="Stealth_CR1"/>
    <property type="match status" value="1"/>
</dbReference>
<evidence type="ECO:0000259" key="8">
    <source>
        <dbReference type="Pfam" id="PF17101"/>
    </source>
</evidence>
<evidence type="ECO:0000259" key="10">
    <source>
        <dbReference type="Pfam" id="PF17103"/>
    </source>
</evidence>
<dbReference type="GO" id="GO:0016757">
    <property type="term" value="F:glycosyltransferase activity"/>
    <property type="evidence" value="ECO:0007669"/>
    <property type="project" value="UniProtKB-KW"/>
</dbReference>
<evidence type="ECO:0000313" key="11">
    <source>
        <dbReference type="EMBL" id="GIJ00852.1"/>
    </source>
</evidence>
<proteinExistence type="inferred from homology"/>
<keyword evidence="12" id="KW-1185">Reference proteome</keyword>
<dbReference type="InterPro" id="IPR028098">
    <property type="entry name" value="Glyco_trans_4-like_N"/>
</dbReference>
<dbReference type="CDD" id="cd03820">
    <property type="entry name" value="GT4_AmsD-like"/>
    <property type="match status" value="1"/>
</dbReference>
<evidence type="ECO:0000256" key="2">
    <source>
        <dbReference type="ARBA" id="ARBA00022676"/>
    </source>
</evidence>
<dbReference type="InterPro" id="IPR031358">
    <property type="entry name" value="Stealth_CR1"/>
</dbReference>
<dbReference type="EMBL" id="BOOY01000001">
    <property type="protein sequence ID" value="GIJ00852.1"/>
    <property type="molecule type" value="Genomic_DNA"/>
</dbReference>
<evidence type="ECO:0000259" key="6">
    <source>
        <dbReference type="Pfam" id="PF11380"/>
    </source>
</evidence>
<feature type="domain" description="Glycosyltransferase subfamily 4-like N-terminal" evidence="7">
    <location>
        <begin position="13"/>
        <end position="196"/>
    </location>
</feature>
<evidence type="ECO:0000313" key="12">
    <source>
        <dbReference type="Proteomes" id="UP000652013"/>
    </source>
</evidence>
<keyword evidence="3" id="KW-0808">Transferase</keyword>
<keyword evidence="4" id="KW-0270">Exopolysaccharide synthesis</keyword>
<reference evidence="11" key="1">
    <citation type="submission" date="2021-01" db="EMBL/GenBank/DDBJ databases">
        <title>Whole genome shotgun sequence of Spirilliplanes yamanashiensis NBRC 15828.</title>
        <authorList>
            <person name="Komaki H."/>
            <person name="Tamura T."/>
        </authorList>
    </citation>
    <scope>NUCLEOTIDE SEQUENCE</scope>
    <source>
        <strain evidence="11">NBRC 15828</strain>
    </source>
</reference>
<accession>A0A8J4DFR2</accession>
<dbReference type="Pfam" id="PF17103">
    <property type="entry name" value="Stealth_CR4"/>
    <property type="match status" value="1"/>
</dbReference>
<evidence type="ECO:0000259" key="9">
    <source>
        <dbReference type="Pfam" id="PF17102"/>
    </source>
</evidence>
<sequence>MRITYLLTWADAMGGTERTVLRQANWLAGRHDVEVLGVFRTRETPAFEVDDRVTSRFLVDSRGPVQRPVERELDVEACRVLAASPSRLVKSEWEPAYNALTDLELESALRETDADVVVTTSPALMAVVSQLVPRRVVVVHQEHRVAELRRTSGDPYAIYAARMDAIAVLSERTRDWFGVRLGEAAPRLAVIPNAVESGYRPRSSRMNRTIMMAGRFTAEKQFDHAVSAFAQLVPDHPDWRLRIFGDGLRASVERQIAMLRMGEHVELMGTSFSLDQEWSKASIALLTSRVESFGLTLIEAMGAGVPSVAYDCPNGPREIIADGVTGFLVPPDSIDELAAGLRKLIEDDELRHDMGNRALKAVERYSVDAVMPQWEALYTELLAGRDEPGWNERRSAAQALQWAQESEAVVFISAAPQLPADAETWAAAVHAADPELVWSHGQLTRLRDDLTPGEVAQLNLDLAVEALERAGVRYFLVRQPHPTFRIAVEADDRTTILEALAGAFTGRPAYVEALDPQGRGRGVWPAAVCATVDKVQLAASVRIFEPVLTTSQTLRMGAFYGCRIEFWETSPSGQELVAPAGGNLAGMRVSVESLTPATMGVGGRQYRTVEPFTRTLGGEFTEPVDVVYTWVDGDDPAWLSRKAEALGAQLVPTGDVQGHERFRSRNELMYSLRSIDTFAPWVNRIWIVTDRQTPEWLDLDHPKVRIVDHRDIFTDPAVLPSYNSHAIETQLHHIEGLSEHFLYLNDDVFFGRLLGPDSFFADAGLPKAFASPTVIPLTPVAPTDEIFAAAAKNNRALLEKAYGRTLTHSFLHAPHAHRRSTLSGIEQEFAEAWQRTAAARVRTREDISPLSSLAHHYGLMTGRSVEGTIRCAFVNVSLENQLPKLQTLLQRRWHEVFCLNDYHDGDVPADDQLRIMEAFLGAYFPIPSQYERGSERNRAVAGRGYRL</sequence>
<feature type="domain" description="Stealth protein CR4 conserved region 4" evidence="10">
    <location>
        <begin position="887"/>
        <end position="937"/>
    </location>
</feature>
<dbReference type="SUPFAM" id="SSF53756">
    <property type="entry name" value="UDP-Glycosyltransferase/glycogen phosphorylase"/>
    <property type="match status" value="1"/>
</dbReference>